<accession>A0A0A9BAN4</accession>
<reference evidence="1" key="2">
    <citation type="journal article" date="2015" name="Data Brief">
        <title>Shoot transcriptome of the giant reed, Arundo donax.</title>
        <authorList>
            <person name="Barrero R.A."/>
            <person name="Guerrero F.D."/>
            <person name="Moolhuijzen P."/>
            <person name="Goolsby J.A."/>
            <person name="Tidwell J."/>
            <person name="Bellgard S.E."/>
            <person name="Bellgard M.I."/>
        </authorList>
    </citation>
    <scope>NUCLEOTIDE SEQUENCE</scope>
    <source>
        <tissue evidence="1">Shoot tissue taken approximately 20 cm above the soil surface</tissue>
    </source>
</reference>
<dbReference type="EMBL" id="GBRH01236876">
    <property type="protein sequence ID" value="JAD61019.1"/>
    <property type="molecule type" value="Transcribed_RNA"/>
</dbReference>
<dbReference type="AlphaFoldDB" id="A0A0A9BAN4"/>
<evidence type="ECO:0000313" key="1">
    <source>
        <dbReference type="EMBL" id="JAD61019.1"/>
    </source>
</evidence>
<sequence length="18" mass="2050">MTLVLVLFPTLQPHLGRN</sequence>
<proteinExistence type="predicted"/>
<protein>
    <submittedName>
        <fullName evidence="1">Uncharacterized protein</fullName>
    </submittedName>
</protein>
<reference evidence="1" key="1">
    <citation type="submission" date="2014-09" db="EMBL/GenBank/DDBJ databases">
        <authorList>
            <person name="Magalhaes I.L.F."/>
            <person name="Oliveira U."/>
            <person name="Santos F.R."/>
            <person name="Vidigal T.H.D.A."/>
            <person name="Brescovit A.D."/>
            <person name="Santos A.J."/>
        </authorList>
    </citation>
    <scope>NUCLEOTIDE SEQUENCE</scope>
    <source>
        <tissue evidence="1">Shoot tissue taken approximately 20 cm above the soil surface</tissue>
    </source>
</reference>
<organism evidence="1">
    <name type="scientific">Arundo donax</name>
    <name type="common">Giant reed</name>
    <name type="synonym">Donax arundinaceus</name>
    <dbReference type="NCBI Taxonomy" id="35708"/>
    <lineage>
        <taxon>Eukaryota</taxon>
        <taxon>Viridiplantae</taxon>
        <taxon>Streptophyta</taxon>
        <taxon>Embryophyta</taxon>
        <taxon>Tracheophyta</taxon>
        <taxon>Spermatophyta</taxon>
        <taxon>Magnoliopsida</taxon>
        <taxon>Liliopsida</taxon>
        <taxon>Poales</taxon>
        <taxon>Poaceae</taxon>
        <taxon>PACMAD clade</taxon>
        <taxon>Arundinoideae</taxon>
        <taxon>Arundineae</taxon>
        <taxon>Arundo</taxon>
    </lineage>
</organism>
<name>A0A0A9BAN4_ARUDO</name>